<proteinExistence type="inferred from homology"/>
<dbReference type="GO" id="GO:0009236">
    <property type="term" value="P:cobalamin biosynthetic process"/>
    <property type="evidence" value="ECO:0007669"/>
    <property type="project" value="UniProtKB-UniRule"/>
</dbReference>
<dbReference type="InterPro" id="IPR004485">
    <property type="entry name" value="Cobalamin_biosynth_CobD/CbiB"/>
</dbReference>
<dbReference type="EMBL" id="UFYA01000001">
    <property type="protein sequence ID" value="STD09345.1"/>
    <property type="molecule type" value="Genomic_DNA"/>
</dbReference>
<evidence type="ECO:0000256" key="8">
    <source>
        <dbReference type="ARBA" id="ARBA00023136"/>
    </source>
</evidence>
<comment type="function">
    <text evidence="9">Converts cobyric acid to cobinamide by the addition of aminopropanol on the F carboxylic group.</text>
</comment>
<feature type="transmembrane region" description="Helical" evidence="9">
    <location>
        <begin position="52"/>
        <end position="70"/>
    </location>
</feature>
<accession>A0AA46BN79</accession>
<keyword evidence="6 9" id="KW-0812">Transmembrane</keyword>
<gene>
    <name evidence="9" type="primary">cobD</name>
    <name evidence="10" type="ORF">NCTC7915_01188</name>
</gene>
<sequence>MCVSRSVAVGLCLGYVADRILGDPPRHHPVAWFGQLATTTEKHIWANSRKHGILYTSLLLTAVTGTALVINSQTRSPWQRCLLTAASTWVALGGKSLEAEGEAMATRLDTAAISGDLTAARERLSHLCSRDASALTADELARATVESLAENTSDAVTGAVFWGAVAGVPGIVLYRAANTLDAMVGYRSDRYEKFGWASARLDDLLNYLPARVTAAVTVAIAPAFGGYAAVTRACLAWRHDAPAHPSPNAGPVEATAAGVLGVSLGGTNTYAGSRETRGKLGTGPAPVVDDVRRAITLTRTVAATATAACVALAWVLPGRRRITTPRSTL</sequence>
<comment type="similarity">
    <text evidence="3 9">Belongs to the CobD/CbiB family.</text>
</comment>
<dbReference type="GO" id="GO:0005886">
    <property type="term" value="C:plasma membrane"/>
    <property type="evidence" value="ECO:0007669"/>
    <property type="project" value="UniProtKB-SubCell"/>
</dbReference>
<keyword evidence="5 9" id="KW-0169">Cobalamin biosynthesis</keyword>
<reference evidence="10 11" key="1">
    <citation type="submission" date="2018-06" db="EMBL/GenBank/DDBJ databases">
        <authorList>
            <consortium name="Pathogen Informatics"/>
            <person name="Doyle S."/>
        </authorList>
    </citation>
    <scope>NUCLEOTIDE SEQUENCE [LARGE SCALE GENOMIC DNA]</scope>
    <source>
        <strain evidence="10 11">NCTC7915</strain>
    </source>
</reference>
<dbReference type="GO" id="GO:0048472">
    <property type="term" value="F:threonine-phosphate decarboxylase activity"/>
    <property type="evidence" value="ECO:0007669"/>
    <property type="project" value="InterPro"/>
</dbReference>
<comment type="caution">
    <text evidence="10">The sequence shown here is derived from an EMBL/GenBank/DDBJ whole genome shotgun (WGS) entry which is preliminary data.</text>
</comment>
<evidence type="ECO:0000256" key="5">
    <source>
        <dbReference type="ARBA" id="ARBA00022573"/>
    </source>
</evidence>
<evidence type="ECO:0000256" key="3">
    <source>
        <dbReference type="ARBA" id="ARBA00006263"/>
    </source>
</evidence>
<comment type="caution">
    <text evidence="9">Lacks conserved residue(s) required for the propagation of feature annotation.</text>
</comment>
<evidence type="ECO:0000256" key="4">
    <source>
        <dbReference type="ARBA" id="ARBA00022475"/>
    </source>
</evidence>
<evidence type="ECO:0000256" key="1">
    <source>
        <dbReference type="ARBA" id="ARBA00004651"/>
    </source>
</evidence>
<name>A0AA46BN79_9MICO</name>
<dbReference type="Pfam" id="PF03186">
    <property type="entry name" value="CobD_Cbib"/>
    <property type="match status" value="1"/>
</dbReference>
<feature type="transmembrane region" description="Helical" evidence="9">
    <location>
        <begin position="297"/>
        <end position="316"/>
    </location>
</feature>
<evidence type="ECO:0000256" key="6">
    <source>
        <dbReference type="ARBA" id="ARBA00022692"/>
    </source>
</evidence>
<keyword evidence="8 9" id="KW-0472">Membrane</keyword>
<evidence type="ECO:0000313" key="11">
    <source>
        <dbReference type="Proteomes" id="UP000254118"/>
    </source>
</evidence>
<comment type="subcellular location">
    <subcellularLocation>
        <location evidence="1 9">Cell membrane</location>
        <topology evidence="1 9">Multi-pass membrane protein</topology>
    </subcellularLocation>
</comment>
<evidence type="ECO:0000256" key="2">
    <source>
        <dbReference type="ARBA" id="ARBA00004953"/>
    </source>
</evidence>
<dbReference type="PANTHER" id="PTHR34308:SF1">
    <property type="entry name" value="COBALAMIN BIOSYNTHESIS PROTEIN CBIB"/>
    <property type="match status" value="1"/>
</dbReference>
<dbReference type="AlphaFoldDB" id="A0AA46BN79"/>
<dbReference type="Proteomes" id="UP000254118">
    <property type="component" value="Unassembled WGS sequence"/>
</dbReference>
<dbReference type="NCBIfam" id="TIGR00380">
    <property type="entry name" value="cobal_cbiB"/>
    <property type="match status" value="1"/>
</dbReference>
<comment type="pathway">
    <text evidence="2 9">Cofactor biosynthesis; adenosylcobalamin biosynthesis.</text>
</comment>
<evidence type="ECO:0000256" key="9">
    <source>
        <dbReference type="HAMAP-Rule" id="MF_00024"/>
    </source>
</evidence>
<dbReference type="GO" id="GO:0015420">
    <property type="term" value="F:ABC-type vitamin B12 transporter activity"/>
    <property type="evidence" value="ECO:0007669"/>
    <property type="project" value="UniProtKB-UniRule"/>
</dbReference>
<organism evidence="10 11">
    <name type="scientific">Dermatophilus congolensis</name>
    <dbReference type="NCBI Taxonomy" id="1863"/>
    <lineage>
        <taxon>Bacteria</taxon>
        <taxon>Bacillati</taxon>
        <taxon>Actinomycetota</taxon>
        <taxon>Actinomycetes</taxon>
        <taxon>Micrococcales</taxon>
        <taxon>Dermatophilaceae</taxon>
        <taxon>Dermatophilus</taxon>
    </lineage>
</organism>
<dbReference type="HAMAP" id="MF_00024">
    <property type="entry name" value="CobD_CbiB"/>
    <property type="match status" value="1"/>
</dbReference>
<evidence type="ECO:0000313" key="10">
    <source>
        <dbReference type="EMBL" id="STD09345.1"/>
    </source>
</evidence>
<evidence type="ECO:0000256" key="7">
    <source>
        <dbReference type="ARBA" id="ARBA00022989"/>
    </source>
</evidence>
<dbReference type="NCBIfam" id="NF002276">
    <property type="entry name" value="PRK01209.1-4"/>
    <property type="match status" value="1"/>
</dbReference>
<keyword evidence="7 9" id="KW-1133">Transmembrane helix</keyword>
<protein>
    <recommendedName>
        <fullName evidence="9">Cobalamin biosynthesis protein CobD</fullName>
    </recommendedName>
</protein>
<dbReference type="PANTHER" id="PTHR34308">
    <property type="entry name" value="COBALAMIN BIOSYNTHESIS PROTEIN CBIB"/>
    <property type="match status" value="1"/>
</dbReference>
<keyword evidence="4 9" id="KW-1003">Cell membrane</keyword>